<dbReference type="CDD" id="cd00637">
    <property type="entry name" value="7tm_classA_rhodopsin-like"/>
    <property type="match status" value="1"/>
</dbReference>
<keyword evidence="5 10" id="KW-0472">Membrane</keyword>
<dbReference type="GO" id="GO:0004930">
    <property type="term" value="F:G protein-coupled receptor activity"/>
    <property type="evidence" value="ECO:0007669"/>
    <property type="project" value="UniProtKB-KW"/>
</dbReference>
<evidence type="ECO:0000259" key="11">
    <source>
        <dbReference type="PROSITE" id="PS50262"/>
    </source>
</evidence>
<evidence type="ECO:0000256" key="3">
    <source>
        <dbReference type="ARBA" id="ARBA00022989"/>
    </source>
</evidence>
<feature type="transmembrane region" description="Helical" evidence="10">
    <location>
        <begin position="133"/>
        <end position="152"/>
    </location>
</feature>
<comment type="similarity">
    <text evidence="8">Belongs to the G-protein coupled receptor 1 family.</text>
</comment>
<comment type="subcellular location">
    <subcellularLocation>
        <location evidence="1">Membrane</location>
        <topology evidence="1">Multi-pass membrane protein</topology>
    </subcellularLocation>
</comment>
<evidence type="ECO:0000313" key="13">
    <source>
        <dbReference type="Proteomes" id="UP001519460"/>
    </source>
</evidence>
<dbReference type="PROSITE" id="PS00237">
    <property type="entry name" value="G_PROTEIN_RECEP_F1_1"/>
    <property type="match status" value="1"/>
</dbReference>
<feature type="transmembrane region" description="Helical" evidence="10">
    <location>
        <begin position="94"/>
        <end position="112"/>
    </location>
</feature>
<dbReference type="Gene3D" id="1.20.1070.10">
    <property type="entry name" value="Rhodopsin 7-helix transmembrane proteins"/>
    <property type="match status" value="2"/>
</dbReference>
<dbReference type="Proteomes" id="UP001519460">
    <property type="component" value="Unassembled WGS sequence"/>
</dbReference>
<feature type="transmembrane region" description="Helical" evidence="10">
    <location>
        <begin position="183"/>
        <end position="207"/>
    </location>
</feature>
<feature type="region of interest" description="Disordered" evidence="9">
    <location>
        <begin position="217"/>
        <end position="268"/>
    </location>
</feature>
<feature type="transmembrane region" description="Helical" evidence="10">
    <location>
        <begin position="462"/>
        <end position="484"/>
    </location>
</feature>
<feature type="transmembrane region" description="Helical" evidence="10">
    <location>
        <begin position="54"/>
        <end position="74"/>
    </location>
</feature>
<dbReference type="PRINTS" id="PR00237">
    <property type="entry name" value="GPCRRHODOPSN"/>
</dbReference>
<dbReference type="InterPro" id="IPR000276">
    <property type="entry name" value="GPCR_Rhodpsn"/>
</dbReference>
<feature type="compositionally biased region" description="Polar residues" evidence="9">
    <location>
        <begin position="219"/>
        <end position="229"/>
    </location>
</feature>
<keyword evidence="6 8" id="KW-0675">Receptor</keyword>
<evidence type="ECO:0000256" key="10">
    <source>
        <dbReference type="SAM" id="Phobius"/>
    </source>
</evidence>
<evidence type="ECO:0000256" key="1">
    <source>
        <dbReference type="ARBA" id="ARBA00004141"/>
    </source>
</evidence>
<accession>A0ABD0KF93</accession>
<evidence type="ECO:0000256" key="8">
    <source>
        <dbReference type="RuleBase" id="RU000688"/>
    </source>
</evidence>
<dbReference type="SUPFAM" id="SSF81321">
    <property type="entry name" value="Family A G protein-coupled receptor-like"/>
    <property type="match status" value="1"/>
</dbReference>
<evidence type="ECO:0000256" key="9">
    <source>
        <dbReference type="SAM" id="MobiDB-lite"/>
    </source>
</evidence>
<keyword evidence="3 10" id="KW-1133">Transmembrane helix</keyword>
<evidence type="ECO:0000256" key="7">
    <source>
        <dbReference type="ARBA" id="ARBA00023224"/>
    </source>
</evidence>
<evidence type="ECO:0000313" key="12">
    <source>
        <dbReference type="EMBL" id="KAK7485645.1"/>
    </source>
</evidence>
<keyword evidence="7 8" id="KW-0807">Transducer</keyword>
<dbReference type="PROSITE" id="PS50262">
    <property type="entry name" value="G_PROTEIN_RECEP_F1_2"/>
    <property type="match status" value="1"/>
</dbReference>
<evidence type="ECO:0000256" key="2">
    <source>
        <dbReference type="ARBA" id="ARBA00022692"/>
    </source>
</evidence>
<dbReference type="AlphaFoldDB" id="A0ABD0KF93"/>
<sequence length="499" mass="54387">MECTEEDQLKDRMALALIPTLVYLGILMAVGLVGNSLVLLVYYRRFKPSTTRTFILAISVSGLATNILSLPGEIYDVRFSYTLDNPDLCRLMRFSNSFLTLVTAFILVPMALDRYRKICRPLHKQHSLRRTTVSIVVCAGVSVALTIPFTVLNGRQTVDTGVGNITGVTCSVDDDFVNTMFPVLHSLSMAVAFVISVTIIIASYVCIARELWRHRKKSTVSGTGSQRTRVNGDGEVGPGGPREESFTNEDSTSDAKEEAASTEFQPSSCNADRVTVVSNAVNNAPNANVGNVQSRADTVVLLSPPASNDEPVINSSEHADISCVSVPTPSDFSDMDVSDAEEHFTQPPACDPAHVSVATVAQTGCHNSADNIKEQKTASLLLPARPKSQSNVTAKCLQSSIFTKSARKRRRAGKKIPKSTTFMMFVLSTIFIINYLPHLIIISARAALGDITKGLTGFGLNAYHIALRSYFINCAVNSIVYGFCSARFRQECRRFFSRG</sequence>
<dbReference type="InterPro" id="IPR017452">
    <property type="entry name" value="GPCR_Rhodpsn_7TM"/>
</dbReference>
<comment type="caution">
    <text evidence="12">The sequence shown here is derived from an EMBL/GenBank/DDBJ whole genome shotgun (WGS) entry which is preliminary data.</text>
</comment>
<dbReference type="EMBL" id="JACVVK020000191">
    <property type="protein sequence ID" value="KAK7485645.1"/>
    <property type="molecule type" value="Genomic_DNA"/>
</dbReference>
<evidence type="ECO:0000256" key="4">
    <source>
        <dbReference type="ARBA" id="ARBA00023040"/>
    </source>
</evidence>
<dbReference type="Pfam" id="PF00001">
    <property type="entry name" value="7tm_1"/>
    <property type="match status" value="1"/>
</dbReference>
<dbReference type="GO" id="GO:0016020">
    <property type="term" value="C:membrane"/>
    <property type="evidence" value="ECO:0007669"/>
    <property type="project" value="UniProtKB-SubCell"/>
</dbReference>
<feature type="transmembrane region" description="Helical" evidence="10">
    <location>
        <begin position="20"/>
        <end position="42"/>
    </location>
</feature>
<evidence type="ECO:0000256" key="5">
    <source>
        <dbReference type="ARBA" id="ARBA00023136"/>
    </source>
</evidence>
<keyword evidence="4 8" id="KW-0297">G-protein coupled receptor</keyword>
<organism evidence="12 13">
    <name type="scientific">Batillaria attramentaria</name>
    <dbReference type="NCBI Taxonomy" id="370345"/>
    <lineage>
        <taxon>Eukaryota</taxon>
        <taxon>Metazoa</taxon>
        <taxon>Spiralia</taxon>
        <taxon>Lophotrochozoa</taxon>
        <taxon>Mollusca</taxon>
        <taxon>Gastropoda</taxon>
        <taxon>Caenogastropoda</taxon>
        <taxon>Sorbeoconcha</taxon>
        <taxon>Cerithioidea</taxon>
        <taxon>Batillariidae</taxon>
        <taxon>Batillaria</taxon>
    </lineage>
</organism>
<keyword evidence="2 8" id="KW-0812">Transmembrane</keyword>
<dbReference type="PANTHER" id="PTHR24243:SF208">
    <property type="entry name" value="PYROKININ-1 RECEPTOR"/>
    <property type="match status" value="1"/>
</dbReference>
<name>A0ABD0KF93_9CAEN</name>
<keyword evidence="13" id="KW-1185">Reference proteome</keyword>
<gene>
    <name evidence="12" type="ORF">BaRGS_00023094</name>
</gene>
<proteinExistence type="inferred from homology"/>
<feature type="domain" description="G-protein coupled receptors family 1 profile" evidence="11">
    <location>
        <begin position="34"/>
        <end position="481"/>
    </location>
</feature>
<feature type="transmembrane region" description="Helical" evidence="10">
    <location>
        <begin position="420"/>
        <end position="442"/>
    </location>
</feature>
<protein>
    <recommendedName>
        <fullName evidence="11">G-protein coupled receptors family 1 profile domain-containing protein</fullName>
    </recommendedName>
</protein>
<evidence type="ECO:0000256" key="6">
    <source>
        <dbReference type="ARBA" id="ARBA00023170"/>
    </source>
</evidence>
<dbReference type="PANTHER" id="PTHR24243">
    <property type="entry name" value="G-PROTEIN COUPLED RECEPTOR"/>
    <property type="match status" value="1"/>
</dbReference>
<reference evidence="12 13" key="1">
    <citation type="journal article" date="2023" name="Sci. Data">
        <title>Genome assembly of the Korean intertidal mud-creeper Batillaria attramentaria.</title>
        <authorList>
            <person name="Patra A.K."/>
            <person name="Ho P.T."/>
            <person name="Jun S."/>
            <person name="Lee S.J."/>
            <person name="Kim Y."/>
            <person name="Won Y.J."/>
        </authorList>
    </citation>
    <scope>NUCLEOTIDE SEQUENCE [LARGE SCALE GENOMIC DNA]</scope>
    <source>
        <strain evidence="12">Wonlab-2016</strain>
    </source>
</reference>